<comment type="caution">
    <text evidence="2">The sequence shown here is derived from an EMBL/GenBank/DDBJ whole genome shotgun (WGS) entry which is preliminary data.</text>
</comment>
<feature type="region of interest" description="Disordered" evidence="1">
    <location>
        <begin position="141"/>
        <end position="185"/>
    </location>
</feature>
<keyword evidence="3" id="KW-1185">Reference proteome</keyword>
<dbReference type="Proteomes" id="UP001153069">
    <property type="component" value="Unassembled WGS sequence"/>
</dbReference>
<dbReference type="AlphaFoldDB" id="A0A9N8E5A9"/>
<sequence>MPSESDLAVATRRSIKKLFPMGSIMSSGMDNPITLHSVNQDVFARIWSLIAETMVVQVELSRSTKEEIASLVSERNSCPVCIAAHNFMGITAIVVDQNAQKNSKNVDTKKMNDRQKQHDQAIQYAELLLSEMKAQKRMCGLQPTPTKKTPKRSSSSGSVGSGKSIGSGSDGSSKKKRKRKSRRFTHLNATAKAEIALVVMLFDHMNRVVSVIMGEEMSTAMFNVPRSLARAMEAPSAVKAMSRLMAPVFSGTFKVKHQPGVTLSLFPDEQSAGSANASLLPENIQGVVLAGLERANAVGRLVEWVTTFEKEKLIKTDIMSRHLIRFLDKKVDLPHGGVNFASPEEVVEWMEGKMKTEVTTEIMGDESGDESIYGTERSIAMVLLLSSFAPQTTYGSSHWEDLVERVGVSMARSIVIWWSLRTTFKECKGLDDKIDQSKMVALLTGLTPQ</sequence>
<dbReference type="InterPro" id="IPR029032">
    <property type="entry name" value="AhpD-like"/>
</dbReference>
<dbReference type="Gene3D" id="1.20.1290.10">
    <property type="entry name" value="AhpD-like"/>
    <property type="match status" value="1"/>
</dbReference>
<organism evidence="2 3">
    <name type="scientific">Seminavis robusta</name>
    <dbReference type="NCBI Taxonomy" id="568900"/>
    <lineage>
        <taxon>Eukaryota</taxon>
        <taxon>Sar</taxon>
        <taxon>Stramenopiles</taxon>
        <taxon>Ochrophyta</taxon>
        <taxon>Bacillariophyta</taxon>
        <taxon>Bacillariophyceae</taxon>
        <taxon>Bacillariophycidae</taxon>
        <taxon>Naviculales</taxon>
        <taxon>Naviculaceae</taxon>
        <taxon>Seminavis</taxon>
    </lineage>
</organism>
<evidence type="ECO:0000313" key="3">
    <source>
        <dbReference type="Proteomes" id="UP001153069"/>
    </source>
</evidence>
<dbReference type="EMBL" id="CAICTM010000513">
    <property type="protein sequence ID" value="CAB9512029.1"/>
    <property type="molecule type" value="Genomic_DNA"/>
</dbReference>
<gene>
    <name evidence="2" type="ORF">SEMRO_514_G158180.1</name>
</gene>
<dbReference type="SUPFAM" id="SSF69118">
    <property type="entry name" value="AhpD-like"/>
    <property type="match status" value="1"/>
</dbReference>
<evidence type="ECO:0000313" key="2">
    <source>
        <dbReference type="EMBL" id="CAB9512029.1"/>
    </source>
</evidence>
<feature type="compositionally biased region" description="Gly residues" evidence="1">
    <location>
        <begin position="159"/>
        <end position="169"/>
    </location>
</feature>
<evidence type="ECO:0000256" key="1">
    <source>
        <dbReference type="SAM" id="MobiDB-lite"/>
    </source>
</evidence>
<reference evidence="2" key="1">
    <citation type="submission" date="2020-06" db="EMBL/GenBank/DDBJ databases">
        <authorList>
            <consortium name="Plant Systems Biology data submission"/>
        </authorList>
    </citation>
    <scope>NUCLEOTIDE SEQUENCE</scope>
    <source>
        <strain evidence="2">D6</strain>
    </source>
</reference>
<proteinExistence type="predicted"/>
<accession>A0A9N8E5A9</accession>
<protein>
    <submittedName>
        <fullName evidence="2">Uncharacterized protein</fullName>
    </submittedName>
</protein>
<name>A0A9N8E5A9_9STRA</name>
<feature type="compositionally biased region" description="Basic residues" evidence="1">
    <location>
        <begin position="174"/>
        <end position="185"/>
    </location>
</feature>